<sequence length="523" mass="59887">MELHALPSTRPNGDPVDALSAAHLLPTRQNQRTQPDLGELQDSNVLSSSHHEIFSRNRTNIINPGARRNTFRRRRRSCKRCCIDCRHFCVVFWKELWMRGTCCDIPWWVMPAYMLAVSAMLAAWCWVILVSDKPPTAIDLSQCPSRVSGQQATLFTSKIYFEQFNYTLWNARRIWEDEQLCAVGFQGNSDIYGLGIRIGLYLQWFSSLLANHALVETRKSLSQAYLIFSLAIFITIMVMTGRSECDFTIELVMLYIMFFGGFLCVFYRPNLISKENPPKWLGMTWHRAITMCLYGVMIGHAAWFWPIGYNSSFVKMPCGTTLFFFGPISDVSFIPLRVLLGLATICGAVEFAVLYPLFVILFSEEIKRSILESAVYQGLFPRHQYARIEEQDESATDSTLARWWAKLARWHRKMRSRLAFLKLGLFKEAKAVEGRAKIWSHVFNGVIGCGSFIWSISAIELIISWNKITGVHNIDTTGQYIPLVIGICSLVTVLYELIKDHFRRKASLHQGELAADDAARHRD</sequence>
<feature type="transmembrane region" description="Helical" evidence="1">
    <location>
        <begin position="247"/>
        <end position="267"/>
    </location>
</feature>
<accession>A0A2J6QYH4</accession>
<feature type="transmembrane region" description="Helical" evidence="1">
    <location>
        <begin position="288"/>
        <end position="307"/>
    </location>
</feature>
<gene>
    <name evidence="2" type="ORF">L207DRAFT_572957</name>
</gene>
<organism evidence="2 3">
    <name type="scientific">Hyaloscypha variabilis (strain UAMH 11265 / GT02V1 / F)</name>
    <name type="common">Meliniomyces variabilis</name>
    <dbReference type="NCBI Taxonomy" id="1149755"/>
    <lineage>
        <taxon>Eukaryota</taxon>
        <taxon>Fungi</taxon>
        <taxon>Dikarya</taxon>
        <taxon>Ascomycota</taxon>
        <taxon>Pezizomycotina</taxon>
        <taxon>Leotiomycetes</taxon>
        <taxon>Helotiales</taxon>
        <taxon>Hyaloscyphaceae</taxon>
        <taxon>Hyaloscypha</taxon>
        <taxon>Hyaloscypha variabilis</taxon>
    </lineage>
</organism>
<keyword evidence="1" id="KW-0472">Membrane</keyword>
<feature type="transmembrane region" description="Helical" evidence="1">
    <location>
        <begin position="338"/>
        <end position="362"/>
    </location>
</feature>
<evidence type="ECO:0000313" key="2">
    <source>
        <dbReference type="EMBL" id="PMD31289.1"/>
    </source>
</evidence>
<dbReference type="AlphaFoldDB" id="A0A2J6QYH4"/>
<protein>
    <submittedName>
        <fullName evidence="2">Uncharacterized protein</fullName>
    </submittedName>
</protein>
<keyword evidence="3" id="KW-1185">Reference proteome</keyword>
<keyword evidence="1" id="KW-0812">Transmembrane</keyword>
<feature type="transmembrane region" description="Helical" evidence="1">
    <location>
        <begin position="224"/>
        <end position="241"/>
    </location>
</feature>
<dbReference type="Proteomes" id="UP000235786">
    <property type="component" value="Unassembled WGS sequence"/>
</dbReference>
<dbReference type="EMBL" id="KZ613963">
    <property type="protein sequence ID" value="PMD31289.1"/>
    <property type="molecule type" value="Genomic_DNA"/>
</dbReference>
<name>A0A2J6QYH4_HYAVF</name>
<feature type="transmembrane region" description="Helical" evidence="1">
    <location>
        <begin position="107"/>
        <end position="129"/>
    </location>
</feature>
<feature type="transmembrane region" description="Helical" evidence="1">
    <location>
        <begin position="477"/>
        <end position="498"/>
    </location>
</feature>
<dbReference type="OrthoDB" id="3945378at2759"/>
<evidence type="ECO:0000256" key="1">
    <source>
        <dbReference type="SAM" id="Phobius"/>
    </source>
</evidence>
<keyword evidence="1" id="KW-1133">Transmembrane helix</keyword>
<feature type="transmembrane region" description="Helical" evidence="1">
    <location>
        <begin position="442"/>
        <end position="465"/>
    </location>
</feature>
<evidence type="ECO:0000313" key="3">
    <source>
        <dbReference type="Proteomes" id="UP000235786"/>
    </source>
</evidence>
<reference evidence="2 3" key="1">
    <citation type="submission" date="2016-04" db="EMBL/GenBank/DDBJ databases">
        <title>A degradative enzymes factory behind the ericoid mycorrhizal symbiosis.</title>
        <authorList>
            <consortium name="DOE Joint Genome Institute"/>
            <person name="Martino E."/>
            <person name="Morin E."/>
            <person name="Grelet G."/>
            <person name="Kuo A."/>
            <person name="Kohler A."/>
            <person name="Daghino S."/>
            <person name="Barry K."/>
            <person name="Choi C."/>
            <person name="Cichocki N."/>
            <person name="Clum A."/>
            <person name="Copeland A."/>
            <person name="Hainaut M."/>
            <person name="Haridas S."/>
            <person name="Labutti K."/>
            <person name="Lindquist E."/>
            <person name="Lipzen A."/>
            <person name="Khouja H.-R."/>
            <person name="Murat C."/>
            <person name="Ohm R."/>
            <person name="Olson A."/>
            <person name="Spatafora J."/>
            <person name="Veneault-Fourrey C."/>
            <person name="Henrissat B."/>
            <person name="Grigoriev I."/>
            <person name="Martin F."/>
            <person name="Perotto S."/>
        </authorList>
    </citation>
    <scope>NUCLEOTIDE SEQUENCE [LARGE SCALE GENOMIC DNA]</scope>
    <source>
        <strain evidence="2 3">F</strain>
    </source>
</reference>
<proteinExistence type="predicted"/>